<protein>
    <recommendedName>
        <fullName evidence="2">non-specific serine/threonine protein kinase</fullName>
        <ecNumber evidence="2">2.7.11.1</ecNumber>
    </recommendedName>
</protein>
<evidence type="ECO:0000256" key="1">
    <source>
        <dbReference type="ARBA" id="ARBA00010886"/>
    </source>
</evidence>
<gene>
    <name evidence="11" type="ORF">SAMN05445756_0150</name>
</gene>
<feature type="transmembrane region" description="Helical" evidence="9">
    <location>
        <begin position="350"/>
        <end position="372"/>
    </location>
</feature>
<evidence type="ECO:0000313" key="11">
    <source>
        <dbReference type="EMBL" id="SNC59827.1"/>
    </source>
</evidence>
<dbReference type="SMART" id="SM00220">
    <property type="entry name" value="S_TKc"/>
    <property type="match status" value="1"/>
</dbReference>
<dbReference type="RefSeq" id="WP_088817198.1">
    <property type="nucleotide sequence ID" value="NZ_FYEZ01000001.1"/>
</dbReference>
<feature type="binding site" evidence="7">
    <location>
        <position position="39"/>
    </location>
    <ligand>
        <name>ATP</name>
        <dbReference type="ChEBI" id="CHEBI:30616"/>
    </ligand>
</feature>
<keyword evidence="6 7" id="KW-0067">ATP-binding</keyword>
<evidence type="ECO:0000256" key="9">
    <source>
        <dbReference type="SAM" id="Phobius"/>
    </source>
</evidence>
<keyword evidence="3" id="KW-0808">Transferase</keyword>
<dbReference type="Proteomes" id="UP000198122">
    <property type="component" value="Unassembled WGS sequence"/>
</dbReference>
<keyword evidence="4 7" id="KW-0547">Nucleotide-binding</keyword>
<name>A0A212T1C1_9MICO</name>
<evidence type="ECO:0000313" key="12">
    <source>
        <dbReference type="Proteomes" id="UP000198122"/>
    </source>
</evidence>
<keyword evidence="9" id="KW-0472">Membrane</keyword>
<dbReference type="PROSITE" id="PS50011">
    <property type="entry name" value="PROTEIN_KINASE_DOM"/>
    <property type="match status" value="1"/>
</dbReference>
<dbReference type="InterPro" id="IPR011009">
    <property type="entry name" value="Kinase-like_dom_sf"/>
</dbReference>
<dbReference type="InterPro" id="IPR017441">
    <property type="entry name" value="Protein_kinase_ATP_BS"/>
</dbReference>
<dbReference type="PANTHER" id="PTHR43671:SF13">
    <property type="entry name" value="SERINE_THREONINE-PROTEIN KINASE NEK2"/>
    <property type="match status" value="1"/>
</dbReference>
<comment type="similarity">
    <text evidence="1">Belongs to the protein kinase superfamily. NEK Ser/Thr protein kinase family. NIMA subfamily.</text>
</comment>
<dbReference type="EC" id="2.7.11.1" evidence="2"/>
<feature type="compositionally biased region" description="Polar residues" evidence="8">
    <location>
        <begin position="424"/>
        <end position="444"/>
    </location>
</feature>
<dbReference type="PROSITE" id="PS00107">
    <property type="entry name" value="PROTEIN_KINASE_ATP"/>
    <property type="match status" value="1"/>
</dbReference>
<evidence type="ECO:0000256" key="6">
    <source>
        <dbReference type="ARBA" id="ARBA00022840"/>
    </source>
</evidence>
<dbReference type="Pfam" id="PF00069">
    <property type="entry name" value="Pkinase"/>
    <property type="match status" value="1"/>
</dbReference>
<dbReference type="PANTHER" id="PTHR43671">
    <property type="entry name" value="SERINE/THREONINE-PROTEIN KINASE NEK"/>
    <property type="match status" value="1"/>
</dbReference>
<evidence type="ECO:0000256" key="3">
    <source>
        <dbReference type="ARBA" id="ARBA00022679"/>
    </source>
</evidence>
<keyword evidence="9" id="KW-0812">Transmembrane</keyword>
<keyword evidence="5 11" id="KW-0418">Kinase</keyword>
<dbReference type="GO" id="GO:0004674">
    <property type="term" value="F:protein serine/threonine kinase activity"/>
    <property type="evidence" value="ECO:0007669"/>
    <property type="project" value="UniProtKB-KW"/>
</dbReference>
<accession>A0A212T1C1</accession>
<reference evidence="11 12" key="1">
    <citation type="submission" date="2017-06" db="EMBL/GenBank/DDBJ databases">
        <authorList>
            <person name="Kim H.J."/>
            <person name="Triplett B.A."/>
        </authorList>
    </citation>
    <scope>NUCLEOTIDE SEQUENCE [LARGE SCALE GENOMIC DNA]</scope>
    <source>
        <strain evidence="11 12">DSM 22179</strain>
    </source>
</reference>
<dbReference type="AlphaFoldDB" id="A0A212T1C1"/>
<dbReference type="PROSITE" id="PS00108">
    <property type="entry name" value="PROTEIN_KINASE_ST"/>
    <property type="match status" value="1"/>
</dbReference>
<keyword evidence="12" id="KW-1185">Reference proteome</keyword>
<evidence type="ECO:0000256" key="4">
    <source>
        <dbReference type="ARBA" id="ARBA00022741"/>
    </source>
</evidence>
<keyword evidence="11" id="KW-0723">Serine/threonine-protein kinase</keyword>
<organism evidence="11 12">
    <name type="scientific">Kytococcus aerolatus</name>
    <dbReference type="NCBI Taxonomy" id="592308"/>
    <lineage>
        <taxon>Bacteria</taxon>
        <taxon>Bacillati</taxon>
        <taxon>Actinomycetota</taxon>
        <taxon>Actinomycetes</taxon>
        <taxon>Micrococcales</taxon>
        <taxon>Kytococcaceae</taxon>
        <taxon>Kytococcus</taxon>
    </lineage>
</organism>
<dbReference type="GO" id="GO:0005524">
    <property type="term" value="F:ATP binding"/>
    <property type="evidence" value="ECO:0007669"/>
    <property type="project" value="UniProtKB-UniRule"/>
</dbReference>
<dbReference type="Gene3D" id="1.10.510.10">
    <property type="entry name" value="Transferase(Phosphotransferase) domain 1"/>
    <property type="match status" value="1"/>
</dbReference>
<dbReference type="InterPro" id="IPR000719">
    <property type="entry name" value="Prot_kinase_dom"/>
</dbReference>
<dbReference type="OrthoDB" id="9762169at2"/>
<evidence type="ECO:0000256" key="2">
    <source>
        <dbReference type="ARBA" id="ARBA00012513"/>
    </source>
</evidence>
<evidence type="ECO:0000256" key="7">
    <source>
        <dbReference type="PROSITE-ProRule" id="PRU10141"/>
    </source>
</evidence>
<feature type="region of interest" description="Disordered" evidence="8">
    <location>
        <begin position="376"/>
        <end position="515"/>
    </location>
</feature>
<feature type="compositionally biased region" description="Polar residues" evidence="8">
    <location>
        <begin position="399"/>
        <end position="409"/>
    </location>
</feature>
<keyword evidence="9" id="KW-1133">Transmembrane helix</keyword>
<sequence length="626" mass="64804">MTQERQLGSHYTLGEMIGRGATGHVYAGTDREGNELAFKVLREELSEQDQVVDAFVTERRRLQSIHSPHVVQVHDLVAERDTLAVVMERVHGGDLRQALAQRGTYTPQEVATLGAQIATGLDAAHAAGIVHRDVKPENVLLARTPEGTVAKITDFGIAQMVESAQATRTTMMKGTVNYAAPEVINGSRGTAKTDVYSLGIALYEMTCGVTPFQGATTTATLHGHAALLPGRPDGVPDQLWTVLSAMMAKDPDHRPTAAEAADQLRQLAPQLAGVMALTPLTTPVPGTPVHAPAASTVPLQETQVMPPVHPAPAHTVPLAAGAVGAGTLGAPSAAHAASPEQPRKRGRGGCFLLGAVGVLLLGAAAVGVGMALNGDDEEAPEPAAPAPAATSGATAGEAQPSQDPEAQTPTDEEPTVESPAPESTDPQDQAPTGAASVSDTPQTDTPEAPSAEAPATPQESAPAATDSPVESAASTPEESSPAETRASTSGESADCEPMSSDEAMSRLADEVDTDSWSAARVDDSLLDPCTTLSAIHLERPSAGGPDDPGTHQVALFNGENAKGWTYFFGTDAVPHISRTSDDELTVRYVLEDGSTDAISTFRWDSTANGGQGRVVAGGEIPTELRQ</sequence>
<feature type="domain" description="Protein kinase" evidence="10">
    <location>
        <begin position="11"/>
        <end position="271"/>
    </location>
</feature>
<dbReference type="CDD" id="cd14014">
    <property type="entry name" value="STKc_PknB_like"/>
    <property type="match status" value="1"/>
</dbReference>
<dbReference type="SUPFAM" id="SSF56112">
    <property type="entry name" value="Protein kinase-like (PK-like)"/>
    <property type="match status" value="1"/>
</dbReference>
<evidence type="ECO:0000256" key="5">
    <source>
        <dbReference type="ARBA" id="ARBA00022777"/>
    </source>
</evidence>
<evidence type="ECO:0000259" key="10">
    <source>
        <dbReference type="PROSITE" id="PS50011"/>
    </source>
</evidence>
<proteinExistence type="inferred from homology"/>
<dbReference type="InterPro" id="IPR008271">
    <property type="entry name" value="Ser/Thr_kinase_AS"/>
</dbReference>
<dbReference type="EMBL" id="FYEZ01000001">
    <property type="protein sequence ID" value="SNC59827.1"/>
    <property type="molecule type" value="Genomic_DNA"/>
</dbReference>
<dbReference type="InterPro" id="IPR050660">
    <property type="entry name" value="NEK_Ser/Thr_kinase"/>
</dbReference>
<feature type="compositionally biased region" description="Low complexity" evidence="8">
    <location>
        <begin position="445"/>
        <end position="484"/>
    </location>
</feature>
<feature type="compositionally biased region" description="Low complexity" evidence="8">
    <location>
        <begin position="386"/>
        <end position="398"/>
    </location>
</feature>
<evidence type="ECO:0000256" key="8">
    <source>
        <dbReference type="SAM" id="MobiDB-lite"/>
    </source>
</evidence>